<proteinExistence type="predicted"/>
<sequence>MRKTSSSFEPNIADEDFFQRLRRDLDRQIADYVYKIPEEAIGNPLPAETISDYLESMRLCLVDPHWEEANICTPEESLAGTGVKRMCVTMAEEDSYVLIFDPLCEEYHLAWRSAEGLGTWGIRGAGVDCFIAR</sequence>
<reference evidence="1 2" key="1">
    <citation type="submission" date="2016-10" db="EMBL/GenBank/DDBJ databases">
        <authorList>
            <person name="de Groot N.N."/>
        </authorList>
    </citation>
    <scope>NUCLEOTIDE SEQUENCE [LARGE SCALE GENOMIC DNA]</scope>
    <source>
        <strain evidence="1 2">GAS232</strain>
    </source>
</reference>
<name>A0A1G7FDU7_9BACT</name>
<dbReference type="RefSeq" id="WP_083343587.1">
    <property type="nucleotide sequence ID" value="NZ_LT629690.1"/>
</dbReference>
<keyword evidence="2" id="KW-1185">Reference proteome</keyword>
<dbReference type="EMBL" id="LT629690">
    <property type="protein sequence ID" value="SDE74093.1"/>
    <property type="molecule type" value="Genomic_DNA"/>
</dbReference>
<evidence type="ECO:0000313" key="2">
    <source>
        <dbReference type="Proteomes" id="UP000182427"/>
    </source>
</evidence>
<dbReference type="Proteomes" id="UP000182427">
    <property type="component" value="Chromosome I"/>
</dbReference>
<protein>
    <submittedName>
        <fullName evidence="1">Uncharacterized protein</fullName>
    </submittedName>
</protein>
<dbReference type="AlphaFoldDB" id="A0A1G7FDU7"/>
<accession>A0A1G7FDU7</accession>
<evidence type="ECO:0000313" key="1">
    <source>
        <dbReference type="EMBL" id="SDE74093.1"/>
    </source>
</evidence>
<gene>
    <name evidence="1" type="ORF">SAMN05444167_0304</name>
</gene>
<organism evidence="1 2">
    <name type="scientific">Terriglobus roseus</name>
    <dbReference type="NCBI Taxonomy" id="392734"/>
    <lineage>
        <taxon>Bacteria</taxon>
        <taxon>Pseudomonadati</taxon>
        <taxon>Acidobacteriota</taxon>
        <taxon>Terriglobia</taxon>
        <taxon>Terriglobales</taxon>
        <taxon>Acidobacteriaceae</taxon>
        <taxon>Terriglobus</taxon>
    </lineage>
</organism>